<sequence>MQTSNRFFDDLAKMAGGAASALVGIKQELDAMIRQQLERAVASLDLVTRDEFEAVRALATNARAAQESLEQRVAALEARLGATGGEAAAKPAADDLAGGTDVPSSPG</sequence>
<protein>
    <recommendedName>
        <fullName evidence="3">Accessory factor UbiK family protein</fullName>
    </recommendedName>
</protein>
<reference evidence="2" key="1">
    <citation type="submission" date="2018-07" db="EMBL/GenBank/DDBJ databases">
        <authorList>
            <person name="Quirk P.G."/>
            <person name="Krulwich T.A."/>
        </authorList>
    </citation>
    <scope>NUCLEOTIDE SEQUENCE</scope>
</reference>
<evidence type="ECO:0000313" key="2">
    <source>
        <dbReference type="EMBL" id="SUS07376.1"/>
    </source>
</evidence>
<evidence type="ECO:0008006" key="3">
    <source>
        <dbReference type="Google" id="ProtNLM"/>
    </source>
</evidence>
<dbReference type="AlphaFoldDB" id="A0A380TGE1"/>
<name>A0A380TGE1_9ZZZZ</name>
<proteinExistence type="predicted"/>
<dbReference type="InterPro" id="IPR007475">
    <property type="entry name" value="UbiK"/>
</dbReference>
<evidence type="ECO:0000256" key="1">
    <source>
        <dbReference type="SAM" id="MobiDB-lite"/>
    </source>
</evidence>
<dbReference type="Pfam" id="PF04380">
    <property type="entry name" value="BMFP"/>
    <property type="match status" value="1"/>
</dbReference>
<accession>A0A380TGE1</accession>
<gene>
    <name evidence="2" type="ORF">DF3PB_4210004</name>
</gene>
<feature type="region of interest" description="Disordered" evidence="1">
    <location>
        <begin position="84"/>
        <end position="107"/>
    </location>
</feature>
<dbReference type="EMBL" id="UIDG01000359">
    <property type="protein sequence ID" value="SUS07376.1"/>
    <property type="molecule type" value="Genomic_DNA"/>
</dbReference>
<feature type="compositionally biased region" description="Low complexity" evidence="1">
    <location>
        <begin position="85"/>
        <end position="99"/>
    </location>
</feature>
<organism evidence="2">
    <name type="scientific">metagenome</name>
    <dbReference type="NCBI Taxonomy" id="256318"/>
    <lineage>
        <taxon>unclassified sequences</taxon>
        <taxon>metagenomes</taxon>
    </lineage>
</organism>